<feature type="compositionally biased region" description="Low complexity" evidence="1">
    <location>
        <begin position="12"/>
        <end position="69"/>
    </location>
</feature>
<feature type="compositionally biased region" description="Basic residues" evidence="1">
    <location>
        <begin position="142"/>
        <end position="155"/>
    </location>
</feature>
<comment type="caution">
    <text evidence="3">The sequence shown here is derived from an EMBL/GenBank/DDBJ whole genome shotgun (WGS) entry which is preliminary data.</text>
</comment>
<dbReference type="AlphaFoldDB" id="A0AAD6SF47"/>
<sequence>MPPIPQVLLPRAGSTTSSQSANASASRSTSTGLSHSTSSSSSRSASSDSSRSTSGSSSHSTSASLSSPSASINLSQSASSSLSIPSASASAFLAQGTSSNSLDAVNPTHIPPWVGYLVWGILACAFLVLMYFGYKFTARRSAARKSPSRGPRPFKLKPNEKRCLSTAPPRPPPAYTAAVDNAAPGAEDDLFKTPRTDTTPLNDVRASSGPESYGVAEIGGLYTEEPASGCSGPRKAGDGCSSLASRRSYRVALRYSHCDRGRRSVDLFRMSEPKLIESWRVQWLLPWNVVLYDPVDEEISEEEGEGSGED</sequence>
<feature type="region of interest" description="Disordered" evidence="1">
    <location>
        <begin position="142"/>
        <end position="211"/>
    </location>
</feature>
<reference evidence="3" key="1">
    <citation type="submission" date="2023-03" db="EMBL/GenBank/DDBJ databases">
        <title>Massive genome expansion in bonnet fungi (Mycena s.s.) driven by repeated elements and novel gene families across ecological guilds.</title>
        <authorList>
            <consortium name="Lawrence Berkeley National Laboratory"/>
            <person name="Harder C.B."/>
            <person name="Miyauchi S."/>
            <person name="Viragh M."/>
            <person name="Kuo A."/>
            <person name="Thoen E."/>
            <person name="Andreopoulos B."/>
            <person name="Lu D."/>
            <person name="Skrede I."/>
            <person name="Drula E."/>
            <person name="Henrissat B."/>
            <person name="Morin E."/>
            <person name="Kohler A."/>
            <person name="Barry K."/>
            <person name="LaButti K."/>
            <person name="Morin E."/>
            <person name="Salamov A."/>
            <person name="Lipzen A."/>
            <person name="Mereny Z."/>
            <person name="Hegedus B."/>
            <person name="Baldrian P."/>
            <person name="Stursova M."/>
            <person name="Weitz H."/>
            <person name="Taylor A."/>
            <person name="Grigoriev I.V."/>
            <person name="Nagy L.G."/>
            <person name="Martin F."/>
            <person name="Kauserud H."/>
        </authorList>
    </citation>
    <scope>NUCLEOTIDE SEQUENCE</scope>
    <source>
        <strain evidence="3">CBHHK200</strain>
    </source>
</reference>
<gene>
    <name evidence="3" type="ORF">C8F04DRAFT_1191339</name>
</gene>
<feature type="transmembrane region" description="Helical" evidence="2">
    <location>
        <begin position="113"/>
        <end position="134"/>
    </location>
</feature>
<keyword evidence="2" id="KW-0472">Membrane</keyword>
<name>A0AAD6SF47_9AGAR</name>
<dbReference type="EMBL" id="JARJCM010000151">
    <property type="protein sequence ID" value="KAJ7025601.1"/>
    <property type="molecule type" value="Genomic_DNA"/>
</dbReference>
<dbReference type="Proteomes" id="UP001218188">
    <property type="component" value="Unassembled WGS sequence"/>
</dbReference>
<organism evidence="3 4">
    <name type="scientific">Mycena alexandri</name>
    <dbReference type="NCBI Taxonomy" id="1745969"/>
    <lineage>
        <taxon>Eukaryota</taxon>
        <taxon>Fungi</taxon>
        <taxon>Dikarya</taxon>
        <taxon>Basidiomycota</taxon>
        <taxon>Agaricomycotina</taxon>
        <taxon>Agaricomycetes</taxon>
        <taxon>Agaricomycetidae</taxon>
        <taxon>Agaricales</taxon>
        <taxon>Marasmiineae</taxon>
        <taxon>Mycenaceae</taxon>
        <taxon>Mycena</taxon>
    </lineage>
</organism>
<feature type="region of interest" description="Disordered" evidence="1">
    <location>
        <begin position="1"/>
        <end position="69"/>
    </location>
</feature>
<evidence type="ECO:0000256" key="1">
    <source>
        <dbReference type="SAM" id="MobiDB-lite"/>
    </source>
</evidence>
<keyword evidence="2" id="KW-1133">Transmembrane helix</keyword>
<keyword evidence="2" id="KW-0812">Transmembrane</keyword>
<protein>
    <submittedName>
        <fullName evidence="3">Uncharacterized protein</fullName>
    </submittedName>
</protein>
<keyword evidence="4" id="KW-1185">Reference proteome</keyword>
<proteinExistence type="predicted"/>
<evidence type="ECO:0000313" key="3">
    <source>
        <dbReference type="EMBL" id="KAJ7025601.1"/>
    </source>
</evidence>
<evidence type="ECO:0000256" key="2">
    <source>
        <dbReference type="SAM" id="Phobius"/>
    </source>
</evidence>
<accession>A0AAD6SF47</accession>
<evidence type="ECO:0000313" key="4">
    <source>
        <dbReference type="Proteomes" id="UP001218188"/>
    </source>
</evidence>